<evidence type="ECO:0008006" key="4">
    <source>
        <dbReference type="Google" id="ProtNLM"/>
    </source>
</evidence>
<dbReference type="Proteomes" id="UP000238163">
    <property type="component" value="Unassembled WGS sequence"/>
</dbReference>
<keyword evidence="3" id="KW-1185">Reference proteome</keyword>
<dbReference type="RefSeq" id="WP_106008837.1">
    <property type="nucleotide sequence ID" value="NZ_NWTN01000022.1"/>
</dbReference>
<sequence>MFLSEDASLTKAQQRKAYDKQYRASRKARKRELVDMHQTVLDAEHARKPGSSVEIGFRAKRINRSGECKNLPYEYAYILKACEEFIDNPKRFPSLQTNDGQAVNNIQCRRLIARVMATMLPYTDLIGGRVGEANKAHFDTISYDFLQEEHALRFGEYISPKSFAKAIKYLENAGYLLAERVNVCVDAIEGTFRSAASFKQFTQAFFDDLKVQRYPNINELIRATRERKIKQGLSFKWISSQRIRNRVCEIYNATKLNTVADSLARSFMDLKQQPHPYQVPI</sequence>
<organism evidence="2 3">
    <name type="scientific">Vibrio mediterranei</name>
    <dbReference type="NCBI Taxonomy" id="689"/>
    <lineage>
        <taxon>Bacteria</taxon>
        <taxon>Pseudomonadati</taxon>
        <taxon>Pseudomonadota</taxon>
        <taxon>Gammaproteobacteria</taxon>
        <taxon>Vibrionales</taxon>
        <taxon>Vibrionaceae</taxon>
        <taxon>Vibrio</taxon>
    </lineage>
</organism>
<evidence type="ECO:0000313" key="2">
    <source>
        <dbReference type="EMBL" id="PRQ65379.1"/>
    </source>
</evidence>
<evidence type="ECO:0000256" key="1">
    <source>
        <dbReference type="SAM" id="MobiDB-lite"/>
    </source>
</evidence>
<name>A0ABX5D6R3_9VIBR</name>
<evidence type="ECO:0000313" key="3">
    <source>
        <dbReference type="Proteomes" id="UP000238163"/>
    </source>
</evidence>
<comment type="caution">
    <text evidence="2">The sequence shown here is derived from an EMBL/GenBank/DDBJ whole genome shotgun (WGS) entry which is preliminary data.</text>
</comment>
<dbReference type="EMBL" id="NWTN01000022">
    <property type="protein sequence ID" value="PRQ65379.1"/>
    <property type="molecule type" value="Genomic_DNA"/>
</dbReference>
<feature type="region of interest" description="Disordered" evidence="1">
    <location>
        <begin position="1"/>
        <end position="23"/>
    </location>
</feature>
<protein>
    <recommendedName>
        <fullName evidence="4">Replication protein</fullName>
    </recommendedName>
</protein>
<accession>A0ABX5D6R3</accession>
<gene>
    <name evidence="2" type="ORF">COR51_22405</name>
</gene>
<proteinExistence type="predicted"/>
<reference evidence="2 3" key="1">
    <citation type="submission" date="2018-03" db="EMBL/GenBank/DDBJ databases">
        <title>Genetic Diversity and Phenotypic Plasticity of AHL Mediated Quorum Sensing in Environmental Strains of Vibrio mediterranei.</title>
        <authorList>
            <person name="Lantoine F."/>
            <person name="Vouve F."/>
        </authorList>
    </citation>
    <scope>NUCLEOTIDE SEQUENCE [LARGE SCALE GENOMIC DNA]</scope>
    <source>
        <strain evidence="2 3">17LN0615E</strain>
    </source>
</reference>